<reference evidence="1 2" key="1">
    <citation type="journal article" date="2020" name="Nat. Food">
        <title>A phased Vanilla planifolia genome enables genetic improvement of flavour and production.</title>
        <authorList>
            <person name="Hasing T."/>
            <person name="Tang H."/>
            <person name="Brym M."/>
            <person name="Khazi F."/>
            <person name="Huang T."/>
            <person name="Chambers A.H."/>
        </authorList>
    </citation>
    <scope>NUCLEOTIDE SEQUENCE [LARGE SCALE GENOMIC DNA]</scope>
    <source>
        <tissue evidence="1">Leaf</tissue>
    </source>
</reference>
<sequence length="121" mass="13006">MSRSAWDLASRVFASMADIREATTVLLLTTLRRGGFFDGFHAEGKKLVRLQVLDGGVGADCVGGMRPILGWCGREPLGKVAAADGWRRLAEGEEGGRGGKASSWLVLGGAREEEEDRVPYI</sequence>
<dbReference type="OrthoDB" id="206968at2759"/>
<protein>
    <submittedName>
        <fullName evidence="1">Uncharacterized protein</fullName>
    </submittedName>
</protein>
<keyword evidence="2" id="KW-1185">Reference proteome</keyword>
<name>A0A835QUS0_VANPL</name>
<evidence type="ECO:0000313" key="1">
    <source>
        <dbReference type="EMBL" id="KAG0480065.1"/>
    </source>
</evidence>
<gene>
    <name evidence="1" type="ORF">HPP92_010923</name>
</gene>
<organism evidence="1 2">
    <name type="scientific">Vanilla planifolia</name>
    <name type="common">Vanilla</name>
    <dbReference type="NCBI Taxonomy" id="51239"/>
    <lineage>
        <taxon>Eukaryota</taxon>
        <taxon>Viridiplantae</taxon>
        <taxon>Streptophyta</taxon>
        <taxon>Embryophyta</taxon>
        <taxon>Tracheophyta</taxon>
        <taxon>Spermatophyta</taxon>
        <taxon>Magnoliopsida</taxon>
        <taxon>Liliopsida</taxon>
        <taxon>Asparagales</taxon>
        <taxon>Orchidaceae</taxon>
        <taxon>Vanilloideae</taxon>
        <taxon>Vanilleae</taxon>
        <taxon>Vanilla</taxon>
    </lineage>
</organism>
<dbReference type="Proteomes" id="UP000636800">
    <property type="component" value="Chromosome 5"/>
</dbReference>
<dbReference type="AlphaFoldDB" id="A0A835QUS0"/>
<accession>A0A835QUS0</accession>
<dbReference type="EMBL" id="JADCNL010000005">
    <property type="protein sequence ID" value="KAG0480065.1"/>
    <property type="molecule type" value="Genomic_DNA"/>
</dbReference>
<evidence type="ECO:0000313" key="2">
    <source>
        <dbReference type="Proteomes" id="UP000636800"/>
    </source>
</evidence>
<comment type="caution">
    <text evidence="1">The sequence shown here is derived from an EMBL/GenBank/DDBJ whole genome shotgun (WGS) entry which is preliminary data.</text>
</comment>
<proteinExistence type="predicted"/>